<comment type="caution">
    <text evidence="1">The sequence shown here is derived from an EMBL/GenBank/DDBJ whole genome shotgun (WGS) entry which is preliminary data.</text>
</comment>
<dbReference type="AlphaFoldDB" id="A0A392VM83"/>
<keyword evidence="2" id="KW-1185">Reference proteome</keyword>
<accession>A0A392VM83</accession>
<organism evidence="1 2">
    <name type="scientific">Trifolium medium</name>
    <dbReference type="NCBI Taxonomy" id="97028"/>
    <lineage>
        <taxon>Eukaryota</taxon>
        <taxon>Viridiplantae</taxon>
        <taxon>Streptophyta</taxon>
        <taxon>Embryophyta</taxon>
        <taxon>Tracheophyta</taxon>
        <taxon>Spermatophyta</taxon>
        <taxon>Magnoliopsida</taxon>
        <taxon>eudicotyledons</taxon>
        <taxon>Gunneridae</taxon>
        <taxon>Pentapetalae</taxon>
        <taxon>rosids</taxon>
        <taxon>fabids</taxon>
        <taxon>Fabales</taxon>
        <taxon>Fabaceae</taxon>
        <taxon>Papilionoideae</taxon>
        <taxon>50 kb inversion clade</taxon>
        <taxon>NPAAA clade</taxon>
        <taxon>Hologalegina</taxon>
        <taxon>IRL clade</taxon>
        <taxon>Trifolieae</taxon>
        <taxon>Trifolium</taxon>
    </lineage>
</organism>
<sequence>MVVGGKIFMRTEGIPRDEGMVNQHGGWWEVVTTINLKAMWRLLDIAFENWMMQENGFDSG</sequence>
<reference evidence="1 2" key="1">
    <citation type="journal article" date="2018" name="Front. Plant Sci.">
        <title>Red Clover (Trifolium pratense) and Zigzag Clover (T. medium) - A Picture of Genomic Similarities and Differences.</title>
        <authorList>
            <person name="Dluhosova J."/>
            <person name="Istvanek J."/>
            <person name="Nedelnik J."/>
            <person name="Repkova J."/>
        </authorList>
    </citation>
    <scope>NUCLEOTIDE SEQUENCE [LARGE SCALE GENOMIC DNA]</scope>
    <source>
        <strain evidence="2">cv. 10/8</strain>
        <tissue evidence="1">Leaf</tissue>
    </source>
</reference>
<dbReference type="Proteomes" id="UP000265520">
    <property type="component" value="Unassembled WGS sequence"/>
</dbReference>
<proteinExistence type="predicted"/>
<dbReference type="EMBL" id="LXQA011196027">
    <property type="protein sequence ID" value="MCI88552.1"/>
    <property type="molecule type" value="Genomic_DNA"/>
</dbReference>
<name>A0A392VM83_9FABA</name>
<evidence type="ECO:0000313" key="2">
    <source>
        <dbReference type="Proteomes" id="UP000265520"/>
    </source>
</evidence>
<evidence type="ECO:0000313" key="1">
    <source>
        <dbReference type="EMBL" id="MCI88552.1"/>
    </source>
</evidence>
<protein>
    <submittedName>
        <fullName evidence="1">Uncharacterized protein</fullName>
    </submittedName>
</protein>
<feature type="non-terminal residue" evidence="1">
    <location>
        <position position="60"/>
    </location>
</feature>